<evidence type="ECO:0000313" key="3">
    <source>
        <dbReference type="Proteomes" id="UP000238479"/>
    </source>
</evidence>
<sequence>MSNIALCSLFLPFFFLISFIFIFFFSPYLLPRSYHTQSERLNQNHRTPTQMAFAPT</sequence>
<reference evidence="2 3" key="1">
    <citation type="journal article" date="2018" name="Nat. Genet.">
        <title>The Rosa genome provides new insights in the design of modern roses.</title>
        <authorList>
            <person name="Bendahmane M."/>
        </authorList>
    </citation>
    <scope>NUCLEOTIDE SEQUENCE [LARGE SCALE GENOMIC DNA]</scope>
    <source>
        <strain evidence="3">cv. Old Blush</strain>
    </source>
</reference>
<dbReference type="EMBL" id="PDCK01000043">
    <property type="protein sequence ID" value="PRQ32642.1"/>
    <property type="molecule type" value="Genomic_DNA"/>
</dbReference>
<dbReference type="Gramene" id="PRQ32642">
    <property type="protein sequence ID" value="PRQ32642"/>
    <property type="gene ID" value="RchiOBHm_Chr5g0048691"/>
</dbReference>
<gene>
    <name evidence="2" type="ORF">RchiOBHm_Chr5g0048691</name>
</gene>
<keyword evidence="3" id="KW-1185">Reference proteome</keyword>
<organism evidence="2 3">
    <name type="scientific">Rosa chinensis</name>
    <name type="common">China rose</name>
    <dbReference type="NCBI Taxonomy" id="74649"/>
    <lineage>
        <taxon>Eukaryota</taxon>
        <taxon>Viridiplantae</taxon>
        <taxon>Streptophyta</taxon>
        <taxon>Embryophyta</taxon>
        <taxon>Tracheophyta</taxon>
        <taxon>Spermatophyta</taxon>
        <taxon>Magnoliopsida</taxon>
        <taxon>eudicotyledons</taxon>
        <taxon>Gunneridae</taxon>
        <taxon>Pentapetalae</taxon>
        <taxon>rosids</taxon>
        <taxon>fabids</taxon>
        <taxon>Rosales</taxon>
        <taxon>Rosaceae</taxon>
        <taxon>Rosoideae</taxon>
        <taxon>Rosoideae incertae sedis</taxon>
        <taxon>Rosa</taxon>
    </lineage>
</organism>
<dbReference type="AlphaFoldDB" id="A0A2P6QEN4"/>
<feature type="transmembrane region" description="Helical" evidence="1">
    <location>
        <begin position="12"/>
        <end position="30"/>
    </location>
</feature>
<dbReference type="Proteomes" id="UP000238479">
    <property type="component" value="Chromosome 5"/>
</dbReference>
<proteinExistence type="predicted"/>
<evidence type="ECO:0000313" key="2">
    <source>
        <dbReference type="EMBL" id="PRQ32642.1"/>
    </source>
</evidence>
<keyword evidence="1" id="KW-0472">Membrane</keyword>
<comment type="caution">
    <text evidence="2">The sequence shown here is derived from an EMBL/GenBank/DDBJ whole genome shotgun (WGS) entry which is preliminary data.</text>
</comment>
<keyword evidence="1" id="KW-0812">Transmembrane</keyword>
<protein>
    <submittedName>
        <fullName evidence="2">Uncharacterized protein</fullName>
    </submittedName>
</protein>
<evidence type="ECO:0000256" key="1">
    <source>
        <dbReference type="SAM" id="Phobius"/>
    </source>
</evidence>
<accession>A0A2P6QEN4</accession>
<keyword evidence="1" id="KW-1133">Transmembrane helix</keyword>
<name>A0A2P6QEN4_ROSCH</name>